<dbReference type="EMBL" id="AP009044">
    <property type="protein sequence ID" value="BAF54568.1"/>
    <property type="molecule type" value="Genomic_DNA"/>
</dbReference>
<evidence type="ECO:0000313" key="2">
    <source>
        <dbReference type="EMBL" id="BAF54568.1"/>
    </source>
</evidence>
<proteinExistence type="predicted"/>
<dbReference type="PANTHER" id="PTHR43364">
    <property type="entry name" value="NADH-SPECIFIC METHYLGLYOXAL REDUCTASE-RELATED"/>
    <property type="match status" value="1"/>
</dbReference>
<dbReference type="InterPro" id="IPR050523">
    <property type="entry name" value="AKR_Detox_Biosynth"/>
</dbReference>
<dbReference type="GO" id="GO:0005829">
    <property type="term" value="C:cytosol"/>
    <property type="evidence" value="ECO:0007669"/>
    <property type="project" value="TreeGrafter"/>
</dbReference>
<name>A0AB72VAT3_CORGB</name>
<dbReference type="PANTHER" id="PTHR43364:SF18">
    <property type="entry name" value="OXIDOREDUCTASE"/>
    <property type="match status" value="1"/>
</dbReference>
<protein>
    <recommendedName>
        <fullName evidence="1">NADP-dependent oxidoreductase domain-containing protein</fullName>
    </recommendedName>
</protein>
<reference evidence="2" key="1">
    <citation type="journal article" date="2007" name="Microbiology">
        <title>Comparative analysis of the Corynebacterium glutamicum group and complete genome sequence of strain R.</title>
        <authorList>
            <person name="Yukawa H."/>
            <person name="Omumasaba C.A."/>
            <person name="Nonaka H."/>
            <person name="Kos P."/>
            <person name="Okai N."/>
            <person name="Suzuki N."/>
            <person name="Suda M."/>
            <person name="Tsuge Y."/>
            <person name="Watanabe J."/>
            <person name="Ikeda Y."/>
            <person name="Vertes A.A."/>
            <person name="Inui M."/>
        </authorList>
    </citation>
    <scope>NUCLEOTIDE SEQUENCE</scope>
    <source>
        <strain evidence="2">R</strain>
    </source>
</reference>
<dbReference type="InterPro" id="IPR036812">
    <property type="entry name" value="NAD(P)_OxRdtase_dom_sf"/>
</dbReference>
<accession>A0AB72VAT3</accession>
<dbReference type="Pfam" id="PF00248">
    <property type="entry name" value="Aldo_ket_red"/>
    <property type="match status" value="1"/>
</dbReference>
<organism evidence="2">
    <name type="scientific">Corynebacterium glutamicum (strain R)</name>
    <dbReference type="NCBI Taxonomy" id="340322"/>
    <lineage>
        <taxon>Bacteria</taxon>
        <taxon>Bacillati</taxon>
        <taxon>Actinomycetota</taxon>
        <taxon>Actinomycetes</taxon>
        <taxon>Mycobacteriales</taxon>
        <taxon>Corynebacteriaceae</taxon>
        <taxon>Corynebacterium</taxon>
    </lineage>
</organism>
<dbReference type="Gene3D" id="3.20.20.100">
    <property type="entry name" value="NADP-dependent oxidoreductase domain"/>
    <property type="match status" value="1"/>
</dbReference>
<sequence length="319" mass="33877">MVGVKQRMVGSSGLRVSRLGLGTSTWGSGTELAEAGDIFKAFINSGGTLIDVSPNYTTGVAEEMLGTMLDAEVSRSSVVISSSAGVNPALPLGRRVDCSRRNLIAQLDVTLRALNTDYLDLWSVGYWDEGTPPHEVADTLDYAVRTGRVRYAGVRGYSGWQLAVTHAASNHAAASARPVVVAQNEYSLLERRAEQELLPATQHLGVGFFAGAPLGQGVLTAKYRSEIPHDSRAASTGRDAEVQSYLDNRGRIIVDALDTAAKGLGISPAVTATTWVRDRPGVTAVIVGARTHEQLSHLLKAESVTLPTPITQALDDVSL</sequence>
<gene>
    <name evidence="2" type="ordered locus">cgR_1576</name>
</gene>
<dbReference type="SUPFAM" id="SSF51430">
    <property type="entry name" value="NAD(P)-linked oxidoreductase"/>
    <property type="match status" value="1"/>
</dbReference>
<evidence type="ECO:0000259" key="1">
    <source>
        <dbReference type="Pfam" id="PF00248"/>
    </source>
</evidence>
<dbReference type="Proteomes" id="UP000006698">
    <property type="component" value="Chromosome"/>
</dbReference>
<dbReference type="KEGG" id="cgt:cgR_1576"/>
<dbReference type="AlphaFoldDB" id="A0AB72VAT3"/>
<dbReference type="InterPro" id="IPR023210">
    <property type="entry name" value="NADP_OxRdtase_dom"/>
</dbReference>
<feature type="domain" description="NADP-dependent oxidoreductase" evidence="1">
    <location>
        <begin position="18"/>
        <end position="315"/>
    </location>
</feature>